<organism evidence="3 4">
    <name type="scientific">Clostridium tagluense</name>
    <dbReference type="NCBI Taxonomy" id="360422"/>
    <lineage>
        <taxon>Bacteria</taxon>
        <taxon>Bacillati</taxon>
        <taxon>Bacillota</taxon>
        <taxon>Clostridia</taxon>
        <taxon>Eubacteriales</taxon>
        <taxon>Clostridiaceae</taxon>
        <taxon>Clostridium</taxon>
    </lineage>
</organism>
<dbReference type="EMBL" id="BHYK01000020">
    <property type="protein sequence ID" value="GCD11642.1"/>
    <property type="molecule type" value="Genomic_DNA"/>
</dbReference>
<protein>
    <recommendedName>
        <fullName evidence="2">HTH cro/C1-type domain-containing protein</fullName>
    </recommendedName>
</protein>
<dbReference type="PANTHER" id="PTHR46558">
    <property type="entry name" value="TRACRIPTIONAL REGULATORY PROTEIN-RELATED-RELATED"/>
    <property type="match status" value="1"/>
</dbReference>
<dbReference type="Proteomes" id="UP000287872">
    <property type="component" value="Unassembled WGS sequence"/>
</dbReference>
<sequence length="71" mass="8212">MKNMVFVRQRELKGMSQVKLASQLGICKDYVNMIENNRRMPGFSLAKRIADLFGITVDHLFFCSNSEQNLQ</sequence>
<keyword evidence="4" id="KW-1185">Reference proteome</keyword>
<evidence type="ECO:0000256" key="1">
    <source>
        <dbReference type="ARBA" id="ARBA00023125"/>
    </source>
</evidence>
<evidence type="ECO:0000259" key="2">
    <source>
        <dbReference type="PROSITE" id="PS50943"/>
    </source>
</evidence>
<dbReference type="Gene3D" id="1.10.260.40">
    <property type="entry name" value="lambda repressor-like DNA-binding domains"/>
    <property type="match status" value="1"/>
</dbReference>
<feature type="domain" description="HTH cro/C1-type" evidence="2">
    <location>
        <begin position="10"/>
        <end position="60"/>
    </location>
</feature>
<dbReference type="InterPro" id="IPR010982">
    <property type="entry name" value="Lambda_DNA-bd_dom_sf"/>
</dbReference>
<evidence type="ECO:0000313" key="3">
    <source>
        <dbReference type="EMBL" id="GCD11642.1"/>
    </source>
</evidence>
<gene>
    <name evidence="3" type="ORF">Ctaglu_32650</name>
</gene>
<dbReference type="PANTHER" id="PTHR46558:SF4">
    <property type="entry name" value="DNA-BIDING PHAGE PROTEIN"/>
    <property type="match status" value="1"/>
</dbReference>
<dbReference type="PROSITE" id="PS50943">
    <property type="entry name" value="HTH_CROC1"/>
    <property type="match status" value="1"/>
</dbReference>
<keyword evidence="1" id="KW-0238">DNA-binding</keyword>
<evidence type="ECO:0000313" key="4">
    <source>
        <dbReference type="Proteomes" id="UP000287872"/>
    </source>
</evidence>
<reference evidence="3 4" key="1">
    <citation type="submission" date="2018-11" db="EMBL/GenBank/DDBJ databases">
        <title>Genome sequencing and assembly of Clostridium tagluense strain A121.</title>
        <authorList>
            <person name="Murakami T."/>
            <person name="Segawa T."/>
            <person name="Shcherbakova V.A."/>
            <person name="Mori H."/>
            <person name="Yoshimura Y."/>
        </authorList>
    </citation>
    <scope>NUCLEOTIDE SEQUENCE [LARGE SCALE GENOMIC DNA]</scope>
    <source>
        <strain evidence="3 4">A121</strain>
    </source>
</reference>
<dbReference type="SMART" id="SM00530">
    <property type="entry name" value="HTH_XRE"/>
    <property type="match status" value="1"/>
</dbReference>
<dbReference type="SUPFAM" id="SSF47413">
    <property type="entry name" value="lambda repressor-like DNA-binding domains"/>
    <property type="match status" value="1"/>
</dbReference>
<name>A0A401UQ14_9CLOT</name>
<comment type="caution">
    <text evidence="3">The sequence shown here is derived from an EMBL/GenBank/DDBJ whole genome shotgun (WGS) entry which is preliminary data.</text>
</comment>
<dbReference type="RefSeq" id="WP_125003631.1">
    <property type="nucleotide sequence ID" value="NZ_BHYK01000020.1"/>
</dbReference>
<dbReference type="AlphaFoldDB" id="A0A401UQ14"/>
<dbReference type="InterPro" id="IPR001387">
    <property type="entry name" value="Cro/C1-type_HTH"/>
</dbReference>
<proteinExistence type="predicted"/>
<dbReference type="OrthoDB" id="9811208at2"/>
<accession>A0A401UQ14</accession>
<dbReference type="GO" id="GO:0003677">
    <property type="term" value="F:DNA binding"/>
    <property type="evidence" value="ECO:0007669"/>
    <property type="project" value="UniProtKB-KW"/>
</dbReference>
<dbReference type="CDD" id="cd00093">
    <property type="entry name" value="HTH_XRE"/>
    <property type="match status" value="1"/>
</dbReference>
<dbReference type="Pfam" id="PF01381">
    <property type="entry name" value="HTH_3"/>
    <property type="match status" value="1"/>
</dbReference>